<name>A0ABX4TPR6_9HYPH</name>
<accession>A0ABX4TPR6</accession>
<dbReference type="EMBL" id="NBUC01000065">
    <property type="protein sequence ID" value="PLU04528.1"/>
    <property type="molecule type" value="Genomic_DNA"/>
</dbReference>
<evidence type="ECO:0000313" key="1">
    <source>
        <dbReference type="EMBL" id="PLU04528.1"/>
    </source>
</evidence>
<keyword evidence="2" id="KW-1185">Reference proteome</keyword>
<dbReference type="RefSeq" id="WP_018011801.1">
    <property type="nucleotide sequence ID" value="NZ_NBUC01000065.1"/>
</dbReference>
<evidence type="ECO:0000313" key="2">
    <source>
        <dbReference type="Proteomes" id="UP001190825"/>
    </source>
</evidence>
<reference evidence="1 2" key="1">
    <citation type="journal article" date="2018" name="FEMS Microbiol. Ecol.">
        <title>Co-invading symbiotic mutualists of Medicago polymorpha retain high ancestral diversity and contain diverse accessory genomes.</title>
        <authorList>
            <person name="Porter S.S."/>
            <person name="Faber-Hammond J.J."/>
            <person name="Friesen M.L."/>
        </authorList>
    </citation>
    <scope>NUCLEOTIDE SEQUENCE [LARGE SCALE GENOMIC DNA]</scope>
    <source>
        <strain evidence="1 2">Str16</strain>
    </source>
</reference>
<comment type="caution">
    <text evidence="1">The sequence shown here is derived from an EMBL/GenBank/DDBJ whole genome shotgun (WGS) entry which is preliminary data.</text>
</comment>
<organism evidence="1 2">
    <name type="scientific">Sinorhizobium medicae</name>
    <dbReference type="NCBI Taxonomy" id="110321"/>
    <lineage>
        <taxon>Bacteria</taxon>
        <taxon>Pseudomonadati</taxon>
        <taxon>Pseudomonadota</taxon>
        <taxon>Alphaproteobacteria</taxon>
        <taxon>Hyphomicrobiales</taxon>
        <taxon>Rhizobiaceae</taxon>
        <taxon>Sinorhizobium/Ensifer group</taxon>
        <taxon>Sinorhizobium</taxon>
    </lineage>
</organism>
<dbReference type="Proteomes" id="UP001190825">
    <property type="component" value="Unassembled WGS sequence"/>
</dbReference>
<gene>
    <name evidence="1" type="ORF">BMJ33_11735</name>
</gene>
<protein>
    <submittedName>
        <fullName evidence="1">Uncharacterized protein</fullName>
    </submittedName>
</protein>
<proteinExistence type="predicted"/>
<sequence>MTSEQSIPYLAIFPGRREGERCVAHLPDFSSPRFWPRLREVIEAVVGDSCEHVNVYWNFPGEEQCCYRDLFVNEMGHVRQLQRNELATAIYRNNVLVHDPARNPIPEALPWIAGPAVLFRERVWH</sequence>